<comment type="pathway">
    <text evidence="1">Amino-acid biosynthesis; L-serine biosynthesis; L-serine from 3-phospho-D-glycerate: step 3/3.</text>
</comment>
<dbReference type="InterPro" id="IPR011863">
    <property type="entry name" value="HSK-PSP"/>
</dbReference>
<feature type="active site" description="Nucleophile" evidence="10">
    <location>
        <position position="7"/>
    </location>
</feature>
<evidence type="ECO:0000313" key="14">
    <source>
        <dbReference type="Proteomes" id="UP000199608"/>
    </source>
</evidence>
<feature type="binding site" evidence="12">
    <location>
        <position position="7"/>
    </location>
    <ligand>
        <name>Mg(2+)</name>
        <dbReference type="ChEBI" id="CHEBI:18420"/>
    </ligand>
</feature>
<dbReference type="SUPFAM" id="SSF56784">
    <property type="entry name" value="HAD-like"/>
    <property type="match status" value="1"/>
</dbReference>
<evidence type="ECO:0000256" key="1">
    <source>
        <dbReference type="ARBA" id="ARBA00005135"/>
    </source>
</evidence>
<dbReference type="InterPro" id="IPR023214">
    <property type="entry name" value="HAD_sf"/>
</dbReference>
<keyword evidence="6" id="KW-0460">Magnesium</keyword>
<dbReference type="GO" id="GO:0005737">
    <property type="term" value="C:cytoplasm"/>
    <property type="evidence" value="ECO:0007669"/>
    <property type="project" value="TreeGrafter"/>
</dbReference>
<keyword evidence="7" id="KW-0718">Serine biosynthesis</keyword>
<keyword evidence="5" id="KW-0378">Hydrolase</keyword>
<dbReference type="GO" id="GO:0006564">
    <property type="term" value="P:L-serine biosynthetic process"/>
    <property type="evidence" value="ECO:0007669"/>
    <property type="project" value="UniProtKB-KW"/>
</dbReference>
<evidence type="ECO:0000256" key="2">
    <source>
        <dbReference type="ARBA" id="ARBA00012640"/>
    </source>
</evidence>
<feature type="binding site" evidence="12">
    <location>
        <position position="152"/>
    </location>
    <ligand>
        <name>Mg(2+)</name>
        <dbReference type="ChEBI" id="CHEBI:18420"/>
    </ligand>
</feature>
<evidence type="ECO:0000256" key="6">
    <source>
        <dbReference type="ARBA" id="ARBA00022842"/>
    </source>
</evidence>
<evidence type="ECO:0000313" key="13">
    <source>
        <dbReference type="EMBL" id="SDT93733.1"/>
    </source>
</evidence>
<dbReference type="PANTHER" id="PTHR43344">
    <property type="entry name" value="PHOSPHOSERINE PHOSPHATASE"/>
    <property type="match status" value="1"/>
</dbReference>
<reference evidence="14" key="1">
    <citation type="submission" date="2016-10" db="EMBL/GenBank/DDBJ databases">
        <authorList>
            <person name="Varghese N."/>
            <person name="Submissions S."/>
        </authorList>
    </citation>
    <scope>NUCLEOTIDE SEQUENCE [LARGE SCALE GENOMIC DNA]</scope>
    <source>
        <strain evidence="14">DSM 3384</strain>
    </source>
</reference>
<feature type="active site" description="Proton donor" evidence="10">
    <location>
        <position position="9"/>
    </location>
</feature>
<feature type="binding site" evidence="12">
    <location>
        <position position="9"/>
    </location>
    <ligand>
        <name>Mg(2+)</name>
        <dbReference type="ChEBI" id="CHEBI:18420"/>
    </ligand>
</feature>
<dbReference type="GO" id="GO:0000287">
    <property type="term" value="F:magnesium ion binding"/>
    <property type="evidence" value="ECO:0007669"/>
    <property type="project" value="TreeGrafter"/>
</dbReference>
<dbReference type="NCBIfam" id="TIGR02137">
    <property type="entry name" value="HSK-PSP"/>
    <property type="match status" value="1"/>
</dbReference>
<dbReference type="AlphaFoldDB" id="A0A1H2EFG6"/>
<evidence type="ECO:0000256" key="7">
    <source>
        <dbReference type="ARBA" id="ARBA00023299"/>
    </source>
</evidence>
<feature type="binding site" evidence="11">
    <location>
        <position position="46"/>
    </location>
    <ligand>
        <name>substrate</name>
    </ligand>
</feature>
<keyword evidence="4" id="KW-0479">Metal-binding</keyword>
<dbReference type="NCBIfam" id="NF010109">
    <property type="entry name" value="PRK13582.1"/>
    <property type="match status" value="1"/>
</dbReference>
<accession>A0A1H2EFG6</accession>
<dbReference type="InterPro" id="IPR050582">
    <property type="entry name" value="HAD-like_SerB"/>
</dbReference>
<dbReference type="Gene3D" id="3.40.50.1000">
    <property type="entry name" value="HAD superfamily/HAD-like"/>
    <property type="match status" value="1"/>
</dbReference>
<feature type="binding site" evidence="11">
    <location>
        <position position="15"/>
    </location>
    <ligand>
        <name>substrate</name>
    </ligand>
</feature>
<dbReference type="EC" id="3.1.3.3" evidence="2"/>
<comment type="catalytic activity">
    <reaction evidence="9">
        <text>O-phospho-D-serine + H2O = D-serine + phosphate</text>
        <dbReference type="Rhea" id="RHEA:24873"/>
        <dbReference type="ChEBI" id="CHEBI:15377"/>
        <dbReference type="ChEBI" id="CHEBI:35247"/>
        <dbReference type="ChEBI" id="CHEBI:43474"/>
        <dbReference type="ChEBI" id="CHEBI:58680"/>
        <dbReference type="EC" id="3.1.3.3"/>
    </reaction>
</comment>
<evidence type="ECO:0000256" key="4">
    <source>
        <dbReference type="ARBA" id="ARBA00022723"/>
    </source>
</evidence>
<evidence type="ECO:0000256" key="9">
    <source>
        <dbReference type="ARBA" id="ARBA00048523"/>
    </source>
</evidence>
<dbReference type="RefSeq" id="WP_092231290.1">
    <property type="nucleotide sequence ID" value="NZ_FNLL01000003.1"/>
</dbReference>
<dbReference type="NCBIfam" id="TIGR01488">
    <property type="entry name" value="HAD-SF-IB"/>
    <property type="match status" value="1"/>
</dbReference>
<evidence type="ECO:0000256" key="3">
    <source>
        <dbReference type="ARBA" id="ARBA00022605"/>
    </source>
</evidence>
<dbReference type="InterPro" id="IPR036412">
    <property type="entry name" value="HAD-like_sf"/>
</dbReference>
<dbReference type="EMBL" id="FNLL01000003">
    <property type="protein sequence ID" value="SDT93733.1"/>
    <property type="molecule type" value="Genomic_DNA"/>
</dbReference>
<feature type="binding site" evidence="11">
    <location>
        <position position="155"/>
    </location>
    <ligand>
        <name>substrate</name>
    </ligand>
</feature>
<feature type="binding site" evidence="11">
    <location>
        <begin position="90"/>
        <end position="91"/>
    </location>
    <ligand>
        <name>substrate</name>
    </ligand>
</feature>
<proteinExistence type="predicted"/>
<dbReference type="GO" id="GO:0036424">
    <property type="term" value="F:L-phosphoserine phosphatase activity"/>
    <property type="evidence" value="ECO:0007669"/>
    <property type="project" value="TreeGrafter"/>
</dbReference>
<organism evidence="13 14">
    <name type="scientific">Desulfobacula phenolica</name>
    <dbReference type="NCBI Taxonomy" id="90732"/>
    <lineage>
        <taxon>Bacteria</taxon>
        <taxon>Pseudomonadati</taxon>
        <taxon>Thermodesulfobacteriota</taxon>
        <taxon>Desulfobacteria</taxon>
        <taxon>Desulfobacterales</taxon>
        <taxon>Desulfobacteraceae</taxon>
        <taxon>Desulfobacula</taxon>
    </lineage>
</organism>
<dbReference type="PANTHER" id="PTHR43344:SF2">
    <property type="entry name" value="PHOSPHOSERINE PHOSPHATASE"/>
    <property type="match status" value="1"/>
</dbReference>
<evidence type="ECO:0000256" key="5">
    <source>
        <dbReference type="ARBA" id="ARBA00022801"/>
    </source>
</evidence>
<evidence type="ECO:0000256" key="12">
    <source>
        <dbReference type="PIRSR" id="PIRSR611863-3"/>
    </source>
</evidence>
<dbReference type="Gene3D" id="3.90.1470.10">
    <property type="entry name" value="thrh gene product, domain 2"/>
    <property type="match status" value="1"/>
</dbReference>
<gene>
    <name evidence="13" type="ORF">SAMN04487931_10369</name>
</gene>
<keyword evidence="14" id="KW-1185">Reference proteome</keyword>
<name>A0A1H2EFG6_9BACT</name>
<comment type="catalytic activity">
    <reaction evidence="8">
        <text>O-phospho-L-serine + H2O = L-serine + phosphate</text>
        <dbReference type="Rhea" id="RHEA:21208"/>
        <dbReference type="ChEBI" id="CHEBI:15377"/>
        <dbReference type="ChEBI" id="CHEBI:33384"/>
        <dbReference type="ChEBI" id="CHEBI:43474"/>
        <dbReference type="ChEBI" id="CHEBI:57524"/>
        <dbReference type="EC" id="3.1.3.3"/>
    </reaction>
</comment>
<evidence type="ECO:0000256" key="8">
    <source>
        <dbReference type="ARBA" id="ARBA00048138"/>
    </source>
</evidence>
<protein>
    <recommendedName>
        <fullName evidence="2">phosphoserine phosphatase</fullName>
        <ecNumber evidence="2">3.1.3.3</ecNumber>
    </recommendedName>
</protein>
<dbReference type="Pfam" id="PF00702">
    <property type="entry name" value="Hydrolase"/>
    <property type="match status" value="1"/>
</dbReference>
<evidence type="ECO:0000256" key="10">
    <source>
        <dbReference type="PIRSR" id="PIRSR611863-1"/>
    </source>
</evidence>
<feature type="binding site" evidence="11">
    <location>
        <position position="133"/>
    </location>
    <ligand>
        <name>substrate</name>
    </ligand>
</feature>
<dbReference type="Proteomes" id="UP000199608">
    <property type="component" value="Unassembled WGS sequence"/>
</dbReference>
<evidence type="ECO:0000256" key="11">
    <source>
        <dbReference type="PIRSR" id="PIRSR611863-2"/>
    </source>
</evidence>
<keyword evidence="3" id="KW-0028">Amino-acid biosynthesis</keyword>
<comment type="cofactor">
    <cofactor evidence="12">
        <name>Mg(2+)</name>
        <dbReference type="ChEBI" id="CHEBI:18420"/>
    </cofactor>
    <text evidence="12">Binds 1 Mg(2+) ion per subunit.</text>
</comment>
<sequence length="201" mass="22950">MKILVADLEGVFLPEIWINVAQKTGIEELKLTTRDISDYDVLMTKRLAILKEHNLKIQDISEVIATLEPLEGALEMLTWIREQAQIIILSDTFEEFAKPLMAKLNFPTLLCHNLSIDKMGNVTDYNIRIDDQKKRAVKALKELNYEVIAFGDSYNDIGMITQADHGFFFSPPDSVITDYPEIPVTRNYLELKTMISSLLNV</sequence>